<evidence type="ECO:0000256" key="1">
    <source>
        <dbReference type="SAM" id="Phobius"/>
    </source>
</evidence>
<dbReference type="InterPro" id="IPR023346">
    <property type="entry name" value="Lysozyme-like_dom_sf"/>
</dbReference>
<dbReference type="SUPFAM" id="SSF53955">
    <property type="entry name" value="Lysozyme-like"/>
    <property type="match status" value="1"/>
</dbReference>
<dbReference type="Gene3D" id="1.10.530.10">
    <property type="match status" value="1"/>
</dbReference>
<dbReference type="RefSeq" id="WP_343827891.1">
    <property type="nucleotide sequence ID" value="NZ_BAAACI010000008.1"/>
</dbReference>
<keyword evidence="4" id="KW-1185">Reference proteome</keyword>
<dbReference type="Pfam" id="PF01464">
    <property type="entry name" value="SLT"/>
    <property type="match status" value="1"/>
</dbReference>
<feature type="domain" description="Transglycosylase SLT" evidence="2">
    <location>
        <begin position="63"/>
        <end position="171"/>
    </location>
</feature>
<organism evidence="3 4">
    <name type="scientific">Clostridium subterminale</name>
    <dbReference type="NCBI Taxonomy" id="1550"/>
    <lineage>
        <taxon>Bacteria</taxon>
        <taxon>Bacillati</taxon>
        <taxon>Bacillota</taxon>
        <taxon>Clostridia</taxon>
        <taxon>Eubacteriales</taxon>
        <taxon>Clostridiaceae</taxon>
        <taxon>Clostridium</taxon>
    </lineage>
</organism>
<comment type="caution">
    <text evidence="3">The sequence shown here is derived from an EMBL/GenBank/DDBJ whole genome shotgun (WGS) entry which is preliminary data.</text>
</comment>
<dbReference type="Proteomes" id="UP001501047">
    <property type="component" value="Unassembled WGS sequence"/>
</dbReference>
<reference evidence="4" key="1">
    <citation type="journal article" date="2019" name="Int. J. Syst. Evol. Microbiol.">
        <title>The Global Catalogue of Microorganisms (GCM) 10K type strain sequencing project: providing services to taxonomists for standard genome sequencing and annotation.</title>
        <authorList>
            <consortium name="The Broad Institute Genomics Platform"/>
            <consortium name="The Broad Institute Genome Sequencing Center for Infectious Disease"/>
            <person name="Wu L."/>
            <person name="Ma J."/>
        </authorList>
    </citation>
    <scope>NUCLEOTIDE SEQUENCE [LARGE SCALE GENOMIC DNA]</scope>
    <source>
        <strain evidence="4">JCM 1417</strain>
    </source>
</reference>
<evidence type="ECO:0000313" key="4">
    <source>
        <dbReference type="Proteomes" id="UP001501047"/>
    </source>
</evidence>
<gene>
    <name evidence="3" type="ORF">GCM10008908_35740</name>
</gene>
<sequence length="209" mass="24322">MEIIEEKQLNLKFIRITAILFIAGMCINLYFISLQENEKPKEIDNNEKDIVEKHIPVPFSDEIEVYSKMYGLDPYLVAAIIKTESGFDKDIVSSMGAVGLMQIMPSTGEWIARQLNIENFSMDMLKNEDVNIEMGCWYLNYLKDQLKHRNEILAAYNGGIGNVFRWLQDPRYSEDGEVVHTIPFIETVNYIEKVVVVYNEYIDLYKIEE</sequence>
<dbReference type="InterPro" id="IPR008258">
    <property type="entry name" value="Transglycosylase_SLT_dom_1"/>
</dbReference>
<proteinExistence type="predicted"/>
<evidence type="ECO:0000313" key="3">
    <source>
        <dbReference type="EMBL" id="GAA0778568.1"/>
    </source>
</evidence>
<name>A0ABP3WBA3_CLOSU</name>
<keyword evidence="1" id="KW-1133">Transmembrane helix</keyword>
<keyword evidence="1" id="KW-0472">Membrane</keyword>
<feature type="transmembrane region" description="Helical" evidence="1">
    <location>
        <begin position="12"/>
        <end position="32"/>
    </location>
</feature>
<dbReference type="PANTHER" id="PTHR37423">
    <property type="entry name" value="SOLUBLE LYTIC MUREIN TRANSGLYCOSYLASE-RELATED"/>
    <property type="match status" value="1"/>
</dbReference>
<dbReference type="CDD" id="cd16896">
    <property type="entry name" value="LT_Slt70-like"/>
    <property type="match status" value="1"/>
</dbReference>
<evidence type="ECO:0000259" key="2">
    <source>
        <dbReference type="Pfam" id="PF01464"/>
    </source>
</evidence>
<protein>
    <recommendedName>
        <fullName evidence="2">Transglycosylase SLT domain-containing protein</fullName>
    </recommendedName>
</protein>
<dbReference type="PANTHER" id="PTHR37423:SF2">
    <property type="entry name" value="MEMBRANE-BOUND LYTIC MUREIN TRANSGLYCOSYLASE C"/>
    <property type="match status" value="1"/>
</dbReference>
<keyword evidence="1" id="KW-0812">Transmembrane</keyword>
<dbReference type="EMBL" id="BAAACI010000008">
    <property type="protein sequence ID" value="GAA0778568.1"/>
    <property type="molecule type" value="Genomic_DNA"/>
</dbReference>
<accession>A0ABP3WBA3</accession>